<sequence>MADAQILAANDSGAYLLRLCGDVRLTLSTTLDDYLEAMVADPEFQTLIVDLCEAENLDSTTLGMLAKVALRVEADFHVQPDLYSCKAGISRLIRSMGFSQLFHIHEELCCAEGETSELAAQNSDEKQMHAKVLDAHRTLMSLSTENEARFKDLLNALELVQ</sequence>
<dbReference type="PANTHER" id="PTHR33495">
    <property type="entry name" value="ANTI-SIGMA FACTOR ANTAGONIST TM_1081-RELATED-RELATED"/>
    <property type="match status" value="1"/>
</dbReference>
<dbReference type="RefSeq" id="WP_009576299.1">
    <property type="nucleotide sequence ID" value="NZ_AEIG01000062.1"/>
</dbReference>
<accession>F3L3D2</accession>
<gene>
    <name evidence="1" type="ORF">IMCC3088_2124</name>
</gene>
<dbReference type="Proteomes" id="UP000005615">
    <property type="component" value="Unassembled WGS sequence"/>
</dbReference>
<evidence type="ECO:0000313" key="2">
    <source>
        <dbReference type="Proteomes" id="UP000005615"/>
    </source>
</evidence>
<reference evidence="1 2" key="1">
    <citation type="journal article" date="2011" name="J. Bacteriol.">
        <title>Genome sequence of strain IMCC3088, a proteorhodopsin-containing marine bacterium belonging to the OM60/NOR5 clade.</title>
        <authorList>
            <person name="Jang Y."/>
            <person name="Oh H.M."/>
            <person name="Kang I."/>
            <person name="Lee K."/>
            <person name="Yang S.J."/>
            <person name="Cho J.C."/>
        </authorList>
    </citation>
    <scope>NUCLEOTIDE SEQUENCE [LARGE SCALE GENOMIC DNA]</scope>
    <source>
        <strain evidence="1 2">IMCC3088</strain>
    </source>
</reference>
<dbReference type="STRING" id="2518989.IMCC3088_2124"/>
<dbReference type="InterPro" id="IPR014557">
    <property type="entry name" value="UCP029548_STAS-type"/>
</dbReference>
<dbReference type="OrthoDB" id="8685730at2"/>
<evidence type="ECO:0000313" key="1">
    <source>
        <dbReference type="EMBL" id="EGG29204.1"/>
    </source>
</evidence>
<dbReference type="PIRSF" id="PIRSF029548">
    <property type="entry name" value="UCP029548"/>
    <property type="match status" value="1"/>
</dbReference>
<dbReference type="GO" id="GO:0043856">
    <property type="term" value="F:anti-sigma factor antagonist activity"/>
    <property type="evidence" value="ECO:0007669"/>
    <property type="project" value="TreeGrafter"/>
</dbReference>
<dbReference type="eggNOG" id="COG1366">
    <property type="taxonomic scope" value="Bacteria"/>
</dbReference>
<dbReference type="InterPro" id="IPR036513">
    <property type="entry name" value="STAS_dom_sf"/>
</dbReference>
<dbReference type="AlphaFoldDB" id="F3L3D2"/>
<organism evidence="1 2">
    <name type="scientific">Aequoribacter fuscus</name>
    <dbReference type="NCBI Taxonomy" id="2518989"/>
    <lineage>
        <taxon>Bacteria</taxon>
        <taxon>Pseudomonadati</taxon>
        <taxon>Pseudomonadota</taxon>
        <taxon>Gammaproteobacteria</taxon>
        <taxon>Cellvibrionales</taxon>
        <taxon>Halieaceae</taxon>
        <taxon>Aequoribacter</taxon>
    </lineage>
</organism>
<dbReference type="EMBL" id="AEIG01000062">
    <property type="protein sequence ID" value="EGG29204.1"/>
    <property type="molecule type" value="Genomic_DNA"/>
</dbReference>
<dbReference type="SUPFAM" id="SSF52091">
    <property type="entry name" value="SpoIIaa-like"/>
    <property type="match status" value="1"/>
</dbReference>
<dbReference type="Gene3D" id="3.30.750.24">
    <property type="entry name" value="STAS domain"/>
    <property type="match status" value="1"/>
</dbReference>
<keyword evidence="2" id="KW-1185">Reference proteome</keyword>
<dbReference type="PANTHER" id="PTHR33495:SF2">
    <property type="entry name" value="ANTI-SIGMA FACTOR ANTAGONIST TM_1081-RELATED"/>
    <property type="match status" value="1"/>
</dbReference>
<dbReference type="PROSITE" id="PS50801">
    <property type="entry name" value="STAS"/>
    <property type="match status" value="1"/>
</dbReference>
<dbReference type="InterPro" id="IPR002645">
    <property type="entry name" value="STAS_dom"/>
</dbReference>
<comment type="caution">
    <text evidence="1">The sequence shown here is derived from an EMBL/GenBank/DDBJ whole genome shotgun (WGS) entry which is preliminary data.</text>
</comment>
<name>F3L3D2_9GAMM</name>
<proteinExistence type="predicted"/>
<protein>
    <submittedName>
        <fullName evidence="1">Uncharacterized protein</fullName>
    </submittedName>
</protein>
<dbReference type="CDD" id="cd07043">
    <property type="entry name" value="STAS_anti-anti-sigma_factors"/>
    <property type="match status" value="1"/>
</dbReference>